<keyword evidence="3" id="KW-1185">Reference proteome</keyword>
<gene>
    <name evidence="2" type="ORF">BO99DRAFT_390181</name>
</gene>
<sequence length="1121" mass="127442">MDPFSILVGSAGLADVSFRIISYLATIRSASAKIQDELTILSQEISSLIAVNETVEDCWHSWHDPSSFDTSANDEAHVNDVWKNLAMLLQQSKGYVEQMEALLNVVIGKNGAQVAGKLDGLRKTIRRQGRDGEFMQLRQRIANHQAGIQILLNALTLYSHTTRDRAVGNLSENLRRQNTKMQIRINSLRRELRGGPNSDSVGDLRSSLGCADAVASLIRFNEHFDMPQNVSSYYTGRHKQLEQLKATLKVGVTPERQGHQKRFVIYGLGGSGKTQFCCKFAQDNREYFWGVFWVDGSSYSSLKHSYAQIARIGGVEANENAAKAWLSSLQHPWLLLIDNADDPELAVMRCLPAGERGVILITTRNPTSKQYGTEGSRFFHFDKLETEEASDLLLAAAVCPRPWGASTRQYADRIAQILGYLPLALIHAGKAILDQLCSLTDYPEYYERTWNRIRRSRSTRTLSRAREENDRDHALSNLSVYSSYEMIYVGLESRSDQRSRDALHLLKMFSFFYCENIEFDLIKAAATNPRREREETQTRREQTAEQPQSSMTPVPVARAWIAASYQWLTTIADQMTRPSPTLPDLLRDEDDQPFDEDRLRSALSLLVRLGMVTLHDENNSYWMHPMVHTWVRQRPETSTAEQALWCHAAATALAQSIFFHAPRGLTALDERYKRQIYPHVEHVLKCQEEVEARFAENQRSVRRPWHQMTYLSTPPQQGLIRPHQAVEFAKFSLVYLHCGQYAKAEELQRRVKEYIFARSGPESEHGITIALSLSKTYALRTRNNEARALQYRVLDAAKSFYGPAHPITLQIMDDLGTTCLAGSRLQEAYRLHEEVISRLSELDGFGPQHEKTCIAVQNLAHVEHRYLEHEKAFELQYRAYEGLRETLGPRHSQVLEAQDNLASSYGFLGEEHLPLALQMSEEVRQIRTQTLGREHPLTLQSNLTVAKIQTAMDRFAEAEQLFLEGLPVAERNLGPNHLGTLAARTWLGHLYWRQERHAEAQAIWVDVVSKQRYEQSKRADGEHTDRIQAMWFLLHSYEDQGRVDDALQISEEIAQLLYDFGGQGLGPKHKLWGHLQNKREDLLRCKKQGSKSDVADGCSGGVNGGGGTPVRPKKVVKDFTF</sequence>
<dbReference type="SUPFAM" id="SSF48452">
    <property type="entry name" value="TPR-like"/>
    <property type="match status" value="2"/>
</dbReference>
<evidence type="ECO:0000313" key="3">
    <source>
        <dbReference type="Proteomes" id="UP000249829"/>
    </source>
</evidence>
<dbReference type="EMBL" id="KZ825166">
    <property type="protein sequence ID" value="PYI16627.1"/>
    <property type="molecule type" value="Genomic_DNA"/>
</dbReference>
<dbReference type="Proteomes" id="UP000249829">
    <property type="component" value="Unassembled WGS sequence"/>
</dbReference>
<dbReference type="SUPFAM" id="SSF52540">
    <property type="entry name" value="P-loop containing nucleoside triphosphate hydrolases"/>
    <property type="match status" value="1"/>
</dbReference>
<feature type="region of interest" description="Disordered" evidence="1">
    <location>
        <begin position="528"/>
        <end position="552"/>
    </location>
</feature>
<dbReference type="PANTHER" id="PTHR46082">
    <property type="entry name" value="ATP/GTP-BINDING PROTEIN-RELATED"/>
    <property type="match status" value="1"/>
</dbReference>
<feature type="region of interest" description="Disordered" evidence="1">
    <location>
        <begin position="1090"/>
        <end position="1109"/>
    </location>
</feature>
<dbReference type="AlphaFoldDB" id="A0A2V5HXM5"/>
<name>A0A2V5HXM5_ASPV1</name>
<dbReference type="InterPro" id="IPR027417">
    <property type="entry name" value="P-loop_NTPase"/>
</dbReference>
<dbReference type="Gene3D" id="1.25.40.10">
    <property type="entry name" value="Tetratricopeptide repeat domain"/>
    <property type="match status" value="2"/>
</dbReference>
<dbReference type="OMA" id="KWARERP"/>
<proteinExistence type="predicted"/>
<feature type="compositionally biased region" description="Basic and acidic residues" evidence="1">
    <location>
        <begin position="529"/>
        <end position="543"/>
    </location>
</feature>
<dbReference type="PANTHER" id="PTHR46082:SF11">
    <property type="entry name" value="AAA+ ATPASE DOMAIN-CONTAINING PROTEIN-RELATED"/>
    <property type="match status" value="1"/>
</dbReference>
<protein>
    <submittedName>
        <fullName evidence="2">Tetratricopeptide repeat domain-containing protein</fullName>
    </submittedName>
</protein>
<dbReference type="STRING" id="1450538.A0A2V5HXM5"/>
<feature type="compositionally biased region" description="Gly residues" evidence="1">
    <location>
        <begin position="1098"/>
        <end position="1108"/>
    </location>
</feature>
<reference evidence="2 3" key="1">
    <citation type="submission" date="2018-02" db="EMBL/GenBank/DDBJ databases">
        <title>The genomes of Aspergillus section Nigri reveals drivers in fungal speciation.</title>
        <authorList>
            <consortium name="DOE Joint Genome Institute"/>
            <person name="Vesth T.C."/>
            <person name="Nybo J."/>
            <person name="Theobald S."/>
            <person name="Brandl J."/>
            <person name="Frisvad J.C."/>
            <person name="Nielsen K.F."/>
            <person name="Lyhne E.K."/>
            <person name="Kogle M.E."/>
            <person name="Kuo A."/>
            <person name="Riley R."/>
            <person name="Clum A."/>
            <person name="Nolan M."/>
            <person name="Lipzen A."/>
            <person name="Salamov A."/>
            <person name="Henrissat B."/>
            <person name="Wiebenga A."/>
            <person name="De vries R.P."/>
            <person name="Grigoriev I.V."/>
            <person name="Mortensen U.H."/>
            <person name="Andersen M.R."/>
            <person name="Baker S.E."/>
        </authorList>
    </citation>
    <scope>NUCLEOTIDE SEQUENCE [LARGE SCALE GENOMIC DNA]</scope>
    <source>
        <strain evidence="2 3">CBS 115571</strain>
    </source>
</reference>
<organism evidence="2 3">
    <name type="scientific">Aspergillus violaceofuscus (strain CBS 115571)</name>
    <dbReference type="NCBI Taxonomy" id="1450538"/>
    <lineage>
        <taxon>Eukaryota</taxon>
        <taxon>Fungi</taxon>
        <taxon>Dikarya</taxon>
        <taxon>Ascomycota</taxon>
        <taxon>Pezizomycotina</taxon>
        <taxon>Eurotiomycetes</taxon>
        <taxon>Eurotiomycetidae</taxon>
        <taxon>Eurotiales</taxon>
        <taxon>Aspergillaceae</taxon>
        <taxon>Aspergillus</taxon>
    </lineage>
</organism>
<dbReference type="InterPro" id="IPR011990">
    <property type="entry name" value="TPR-like_helical_dom_sf"/>
</dbReference>
<accession>A0A2V5HXM5</accession>
<evidence type="ECO:0000256" key="1">
    <source>
        <dbReference type="SAM" id="MobiDB-lite"/>
    </source>
</evidence>
<dbReference type="GO" id="GO:0043531">
    <property type="term" value="F:ADP binding"/>
    <property type="evidence" value="ECO:0007669"/>
    <property type="project" value="InterPro"/>
</dbReference>
<dbReference type="InterPro" id="IPR053137">
    <property type="entry name" value="NLR-like"/>
</dbReference>
<dbReference type="Pfam" id="PF13424">
    <property type="entry name" value="TPR_12"/>
    <property type="match status" value="2"/>
</dbReference>
<evidence type="ECO:0000313" key="2">
    <source>
        <dbReference type="EMBL" id="PYI16627.1"/>
    </source>
</evidence>
<dbReference type="Gene3D" id="3.40.50.300">
    <property type="entry name" value="P-loop containing nucleotide triphosphate hydrolases"/>
    <property type="match status" value="1"/>
</dbReference>